<evidence type="ECO:0000313" key="2">
    <source>
        <dbReference type="Proteomes" id="UP000789396"/>
    </source>
</evidence>
<keyword evidence="2" id="KW-1185">Reference proteome</keyword>
<protein>
    <submittedName>
        <fullName evidence="1">9139_t:CDS:1</fullName>
    </submittedName>
</protein>
<organism evidence="1 2">
    <name type="scientific">Racocetra fulgida</name>
    <dbReference type="NCBI Taxonomy" id="60492"/>
    <lineage>
        <taxon>Eukaryota</taxon>
        <taxon>Fungi</taxon>
        <taxon>Fungi incertae sedis</taxon>
        <taxon>Mucoromycota</taxon>
        <taxon>Glomeromycotina</taxon>
        <taxon>Glomeromycetes</taxon>
        <taxon>Diversisporales</taxon>
        <taxon>Gigasporaceae</taxon>
        <taxon>Racocetra</taxon>
    </lineage>
</organism>
<dbReference type="Proteomes" id="UP000789396">
    <property type="component" value="Unassembled WGS sequence"/>
</dbReference>
<dbReference type="AlphaFoldDB" id="A0A9N9GWF6"/>
<sequence>LLENHTEIISNKAVFDLLQNEEFYLKCCQMASILKPVKELTNILEARNANLAECFIGLTRLAISINRLELQQNALNKIYETASLIWYNFKYTEASCLSLLSEMRSWKRKEPQYDLSYNQSKETPLKWWMSVNVDQIEDSEIEDDNNNDSQQMLTNNLNLSQIVDLTLPKFLSTNITLFESAINRLSSHERAYNLERREYNPIQLAQQMINEENNL</sequence>
<proteinExistence type="predicted"/>
<dbReference type="EMBL" id="CAJVPZ010012416">
    <property type="protein sequence ID" value="CAG8639498.1"/>
    <property type="molecule type" value="Genomic_DNA"/>
</dbReference>
<evidence type="ECO:0000313" key="1">
    <source>
        <dbReference type="EMBL" id="CAG8639498.1"/>
    </source>
</evidence>
<comment type="caution">
    <text evidence="1">The sequence shown here is derived from an EMBL/GenBank/DDBJ whole genome shotgun (WGS) entry which is preliminary data.</text>
</comment>
<feature type="non-terminal residue" evidence="1">
    <location>
        <position position="215"/>
    </location>
</feature>
<reference evidence="1" key="1">
    <citation type="submission" date="2021-06" db="EMBL/GenBank/DDBJ databases">
        <authorList>
            <person name="Kallberg Y."/>
            <person name="Tangrot J."/>
            <person name="Rosling A."/>
        </authorList>
    </citation>
    <scope>NUCLEOTIDE SEQUENCE</scope>
    <source>
        <strain evidence="1">IN212</strain>
    </source>
</reference>
<dbReference type="OrthoDB" id="2396812at2759"/>
<accession>A0A9N9GWF6</accession>
<name>A0A9N9GWF6_9GLOM</name>
<gene>
    <name evidence="1" type="ORF">RFULGI_LOCUS8023</name>
</gene>